<sequence>MKQRGKILRDTSAGPGLVMIGTRQHPFDLEGVWQSTQAPAVNMTVEALLDDAGKVVMLSVVSESQLAREAADDAMAAVKQKGNALVARFGARTLGAIALLAIGWFMLNVLSVQVSANYRVGISFWKLLGLINSPGGVINSLGGNGGSAGLYGLVAVLALVAPLAPYFAKDRRAHLANLLPLVFMVAVGIAIYLNISDGLSQAQSAASMFGGRDAGRMASDFASQMVREALKAISLGVGAYLSLIVSVYLAGIGLRGYLAQR</sequence>
<dbReference type="Proteomes" id="UP000366945">
    <property type="component" value="Unassembled WGS sequence"/>
</dbReference>
<feature type="transmembrane region" description="Helical" evidence="1">
    <location>
        <begin position="89"/>
        <end position="107"/>
    </location>
</feature>
<name>A0A5E4VWY1_9BURK</name>
<evidence type="ECO:0000256" key="1">
    <source>
        <dbReference type="SAM" id="Phobius"/>
    </source>
</evidence>
<evidence type="ECO:0000313" key="3">
    <source>
        <dbReference type="Proteomes" id="UP000366945"/>
    </source>
</evidence>
<dbReference type="AlphaFoldDB" id="A0A5E4VWY1"/>
<evidence type="ECO:0000313" key="2">
    <source>
        <dbReference type="EMBL" id="VVE15550.1"/>
    </source>
</evidence>
<keyword evidence="1" id="KW-0812">Transmembrane</keyword>
<dbReference type="RefSeq" id="WP_150680113.1">
    <property type="nucleotide sequence ID" value="NZ_CABPSK010000002.1"/>
</dbReference>
<feature type="transmembrane region" description="Helical" evidence="1">
    <location>
        <begin position="148"/>
        <end position="168"/>
    </location>
</feature>
<feature type="transmembrane region" description="Helical" evidence="1">
    <location>
        <begin position="237"/>
        <end position="258"/>
    </location>
</feature>
<accession>A0A5E4VWY1</accession>
<proteinExistence type="predicted"/>
<feature type="transmembrane region" description="Helical" evidence="1">
    <location>
        <begin position="175"/>
        <end position="195"/>
    </location>
</feature>
<keyword evidence="3" id="KW-1185">Reference proteome</keyword>
<dbReference type="GeneID" id="300404900"/>
<reference evidence="2 3" key="1">
    <citation type="submission" date="2019-08" db="EMBL/GenBank/DDBJ databases">
        <authorList>
            <person name="Peeters C."/>
        </authorList>
    </citation>
    <scope>NUCLEOTIDE SEQUENCE [LARGE SCALE GENOMIC DNA]</scope>
    <source>
        <strain evidence="2 3">LMG 31114</strain>
    </source>
</reference>
<protein>
    <submittedName>
        <fullName evidence="2">Uncharacterized protein</fullName>
    </submittedName>
</protein>
<gene>
    <name evidence="2" type="ORF">PPN31114_02880</name>
</gene>
<keyword evidence="1" id="KW-1133">Transmembrane helix</keyword>
<dbReference type="EMBL" id="CABPSK010000002">
    <property type="protein sequence ID" value="VVE15550.1"/>
    <property type="molecule type" value="Genomic_DNA"/>
</dbReference>
<keyword evidence="1" id="KW-0472">Membrane</keyword>
<organism evidence="2 3">
    <name type="scientific">Pandoraea pneumonica</name>
    <dbReference type="NCBI Taxonomy" id="2508299"/>
    <lineage>
        <taxon>Bacteria</taxon>
        <taxon>Pseudomonadati</taxon>
        <taxon>Pseudomonadota</taxon>
        <taxon>Betaproteobacteria</taxon>
        <taxon>Burkholderiales</taxon>
        <taxon>Burkholderiaceae</taxon>
        <taxon>Pandoraea</taxon>
    </lineage>
</organism>
<dbReference type="OrthoDB" id="9785768at2"/>